<protein>
    <submittedName>
        <fullName evidence="8">Uncharacterized membrane-anchored protein YitT, contains DUF161 and DUF2179 domains</fullName>
    </submittedName>
</protein>
<keyword evidence="3 6" id="KW-0812">Transmembrane</keyword>
<dbReference type="InterPro" id="IPR003740">
    <property type="entry name" value="YitT"/>
</dbReference>
<keyword evidence="2" id="KW-1003">Cell membrane</keyword>
<dbReference type="EMBL" id="FNNF01000003">
    <property type="protein sequence ID" value="SDW06842.1"/>
    <property type="molecule type" value="Genomic_DNA"/>
</dbReference>
<dbReference type="Gene3D" id="3.30.70.120">
    <property type="match status" value="1"/>
</dbReference>
<dbReference type="OrthoDB" id="9779786at2"/>
<feature type="transmembrane region" description="Helical" evidence="6">
    <location>
        <begin position="153"/>
        <end position="175"/>
    </location>
</feature>
<evidence type="ECO:0000313" key="8">
    <source>
        <dbReference type="EMBL" id="SDW06842.1"/>
    </source>
</evidence>
<evidence type="ECO:0000256" key="6">
    <source>
        <dbReference type="SAM" id="Phobius"/>
    </source>
</evidence>
<reference evidence="8 9" key="1">
    <citation type="submission" date="2016-10" db="EMBL/GenBank/DDBJ databases">
        <authorList>
            <person name="de Groot N.N."/>
        </authorList>
    </citation>
    <scope>NUCLEOTIDE SEQUENCE [LARGE SCALE GENOMIC DNA]</scope>
    <source>
        <strain evidence="8 9">S3b</strain>
    </source>
</reference>
<dbReference type="PIRSF" id="PIRSF006483">
    <property type="entry name" value="Membrane_protein_YitT"/>
    <property type="match status" value="1"/>
</dbReference>
<evidence type="ECO:0000256" key="4">
    <source>
        <dbReference type="ARBA" id="ARBA00022989"/>
    </source>
</evidence>
<evidence type="ECO:0000313" key="9">
    <source>
        <dbReference type="Proteomes" id="UP000182429"/>
    </source>
</evidence>
<dbReference type="InterPro" id="IPR015867">
    <property type="entry name" value="N-reg_PII/ATP_PRibTrfase_C"/>
</dbReference>
<dbReference type="PANTHER" id="PTHR33545:SF5">
    <property type="entry name" value="UPF0750 MEMBRANE PROTEIN YITT"/>
    <property type="match status" value="1"/>
</dbReference>
<evidence type="ECO:0000256" key="3">
    <source>
        <dbReference type="ARBA" id="ARBA00022692"/>
    </source>
</evidence>
<dbReference type="RefSeq" id="WP_074685514.1">
    <property type="nucleotide sequence ID" value="NZ_FNNF01000003.1"/>
</dbReference>
<dbReference type="InterPro" id="IPR019264">
    <property type="entry name" value="DUF2179"/>
</dbReference>
<feature type="transmembrane region" description="Helical" evidence="6">
    <location>
        <begin position="59"/>
        <end position="77"/>
    </location>
</feature>
<sequence>MKSIIIKYIKSFLFVLLASLIMSFNIKTFVHSGNLVPGGLTGMTLLIQRSAMKFFNLPLPYSIINIALNAVPAALGFKLVGKKFTAFSVIMIILNSFMVDLLPSYTITNDPLLIALFGGLLNGIAISIALKGKASSGGTDFIAIFLNRKYNMSSWNIILGLNVCILITAGFLFGFEASLYSIVFQFVSTEAIKTFHTNDHQITMFIVTNKADEIEKMLYVKTKHGSTRISAKGSYKHEDRTMLYSVISENELSIAMDSIMTIDPNAFVNVTHSMAIKGKFYQEPLD</sequence>
<dbReference type="PANTHER" id="PTHR33545">
    <property type="entry name" value="UPF0750 MEMBRANE PROTEIN YITT-RELATED"/>
    <property type="match status" value="1"/>
</dbReference>
<dbReference type="Pfam" id="PF02588">
    <property type="entry name" value="YitT_membrane"/>
    <property type="match status" value="1"/>
</dbReference>
<comment type="subcellular location">
    <subcellularLocation>
        <location evidence="1">Cell membrane</location>
        <topology evidence="1">Multi-pass membrane protein</topology>
    </subcellularLocation>
</comment>
<feature type="transmembrane region" description="Helical" evidence="6">
    <location>
        <begin position="12"/>
        <end position="30"/>
    </location>
</feature>
<evidence type="ECO:0000259" key="7">
    <source>
        <dbReference type="Pfam" id="PF10035"/>
    </source>
</evidence>
<organism evidence="8 9">
    <name type="scientific">Kandleria vitulina</name>
    <dbReference type="NCBI Taxonomy" id="1630"/>
    <lineage>
        <taxon>Bacteria</taxon>
        <taxon>Bacillati</taxon>
        <taxon>Bacillota</taxon>
        <taxon>Erysipelotrichia</taxon>
        <taxon>Erysipelotrichales</taxon>
        <taxon>Coprobacillaceae</taxon>
        <taxon>Kandleria</taxon>
    </lineage>
</organism>
<dbReference type="eggNOG" id="COG1284">
    <property type="taxonomic scope" value="Bacteria"/>
</dbReference>
<name>A0A1H2QI63_9FIRM</name>
<evidence type="ECO:0000256" key="2">
    <source>
        <dbReference type="ARBA" id="ARBA00022475"/>
    </source>
</evidence>
<gene>
    <name evidence="8" type="ORF">SAMN04487759_10327</name>
</gene>
<dbReference type="InterPro" id="IPR051461">
    <property type="entry name" value="UPF0750_membrane"/>
</dbReference>
<dbReference type="Proteomes" id="UP000182429">
    <property type="component" value="Unassembled WGS sequence"/>
</dbReference>
<evidence type="ECO:0000256" key="1">
    <source>
        <dbReference type="ARBA" id="ARBA00004651"/>
    </source>
</evidence>
<dbReference type="GO" id="GO:0005886">
    <property type="term" value="C:plasma membrane"/>
    <property type="evidence" value="ECO:0007669"/>
    <property type="project" value="UniProtKB-SubCell"/>
</dbReference>
<keyword evidence="4 6" id="KW-1133">Transmembrane helix</keyword>
<keyword evidence="5 6" id="KW-0472">Membrane</keyword>
<evidence type="ECO:0000256" key="5">
    <source>
        <dbReference type="ARBA" id="ARBA00023136"/>
    </source>
</evidence>
<accession>A0A1H2QI63</accession>
<dbReference type="Pfam" id="PF10035">
    <property type="entry name" value="DUF2179"/>
    <property type="match status" value="1"/>
</dbReference>
<dbReference type="STRING" id="1630.SAMN05216514_101236"/>
<dbReference type="AlphaFoldDB" id="A0A1H2QI63"/>
<dbReference type="CDD" id="cd16380">
    <property type="entry name" value="YitT_C"/>
    <property type="match status" value="1"/>
</dbReference>
<feature type="transmembrane region" description="Helical" evidence="6">
    <location>
        <begin position="112"/>
        <end position="132"/>
    </location>
</feature>
<feature type="transmembrane region" description="Helical" evidence="6">
    <location>
        <begin position="84"/>
        <end position="106"/>
    </location>
</feature>
<feature type="domain" description="DUF2179" evidence="7">
    <location>
        <begin position="224"/>
        <end position="278"/>
    </location>
</feature>
<proteinExistence type="predicted"/>